<keyword evidence="4" id="KW-1185">Reference proteome</keyword>
<feature type="compositionally biased region" description="Polar residues" evidence="1">
    <location>
        <begin position="244"/>
        <end position="254"/>
    </location>
</feature>
<feature type="compositionally biased region" description="Basic and acidic residues" evidence="1">
    <location>
        <begin position="276"/>
        <end position="288"/>
    </location>
</feature>
<feature type="non-terminal residue" evidence="3">
    <location>
        <position position="547"/>
    </location>
</feature>
<feature type="compositionally biased region" description="Basic residues" evidence="1">
    <location>
        <begin position="522"/>
        <end position="536"/>
    </location>
</feature>
<evidence type="ECO:0000259" key="2">
    <source>
        <dbReference type="Pfam" id="PF14392"/>
    </source>
</evidence>
<feature type="region of interest" description="Disordered" evidence="1">
    <location>
        <begin position="416"/>
        <end position="547"/>
    </location>
</feature>
<evidence type="ECO:0000313" key="3">
    <source>
        <dbReference type="EMBL" id="KAH0869247.1"/>
    </source>
</evidence>
<feature type="region of interest" description="Disordered" evidence="1">
    <location>
        <begin position="102"/>
        <end position="229"/>
    </location>
</feature>
<proteinExistence type="predicted"/>
<feature type="compositionally biased region" description="Basic and acidic residues" evidence="1">
    <location>
        <begin position="329"/>
        <end position="351"/>
    </location>
</feature>
<accession>A0ABQ7YNQ9</accession>
<reference evidence="3 4" key="1">
    <citation type="submission" date="2021-05" db="EMBL/GenBank/DDBJ databases">
        <title>Genome Assembly of Synthetic Allotetraploid Brassica napus Reveals Homoeologous Exchanges between Subgenomes.</title>
        <authorList>
            <person name="Davis J.T."/>
        </authorList>
    </citation>
    <scope>NUCLEOTIDE SEQUENCE [LARGE SCALE GENOMIC DNA]</scope>
    <source>
        <strain evidence="4">cv. Da-Ae</strain>
        <tissue evidence="3">Seedling</tissue>
    </source>
</reference>
<dbReference type="Proteomes" id="UP000824890">
    <property type="component" value="Unassembled WGS sequence"/>
</dbReference>
<comment type="caution">
    <text evidence="3">The sequence shown here is derived from an EMBL/GenBank/DDBJ whole genome shotgun (WGS) entry which is preliminary data.</text>
</comment>
<feature type="compositionally biased region" description="Basic and acidic residues" evidence="1">
    <location>
        <begin position="255"/>
        <end position="268"/>
    </location>
</feature>
<dbReference type="EMBL" id="JAGKQM010000017">
    <property type="protein sequence ID" value="KAH0869247.1"/>
    <property type="molecule type" value="Genomic_DNA"/>
</dbReference>
<feature type="domain" description="Zinc knuckle CX2CX4HX4C" evidence="2">
    <location>
        <begin position="40"/>
        <end position="84"/>
    </location>
</feature>
<protein>
    <recommendedName>
        <fullName evidence="2">Zinc knuckle CX2CX4HX4C domain-containing protein</fullName>
    </recommendedName>
</protein>
<feature type="compositionally biased region" description="Polar residues" evidence="1">
    <location>
        <begin position="481"/>
        <end position="500"/>
    </location>
</feature>
<feature type="region of interest" description="Disordered" evidence="1">
    <location>
        <begin position="372"/>
        <end position="392"/>
    </location>
</feature>
<feature type="compositionally biased region" description="Basic and acidic residues" evidence="1">
    <location>
        <begin position="133"/>
        <end position="152"/>
    </location>
</feature>
<feature type="compositionally biased region" description="Basic and acidic residues" evidence="1">
    <location>
        <begin position="470"/>
        <end position="480"/>
    </location>
</feature>
<gene>
    <name evidence="3" type="ORF">HID58_076269</name>
</gene>
<sequence>MTEEEEEIIRVPAFDNSDLIDKFKQTLIGRMFHSDGRSVEAPLKFECKVGFDNGDVAKVSIQYEDLYRYCFSCKRISHEEGTCPELNDDQRERNRVARIAQHDLEERATREAFSQPQRPNAGIGNEIQNSRSKGKEYRGKEASSPDSRRGGDSLRNVTLYQRILDNTKGTQPELPRNRDRYHPYHRQTGIHSRETHRDTASSSEWRPKDLGETRYGREPEKRHERHSEKQWECSRTTALRNIISPDSQRTVSDYQRNEAKAYYRDRNSRSPPSARMEWRPVDRTRETGMSRGLLKRSNIPKETTKSSGATAPENEGARRSPLVNPRQDLGFKKLPRQEDETRGTEGGAEKETYMMMLTEMEGSALNKIQGTKELPEKTQEETPQQRKDREAKELDKIINEYADLADQPMTQEMIDNDDLLEEHEEVIENSPYTKLPVRDDDMKDEQIEALSQMSPEPQISKQKSVSKTISQKESRVEEARGTTQDSTKPKSTQRTPSQTVPVGPRRGTRNQELKGAAASKKLASRGRLSPKAKQLKPPHEQLRPARN</sequence>
<evidence type="ECO:0000256" key="1">
    <source>
        <dbReference type="SAM" id="MobiDB-lite"/>
    </source>
</evidence>
<feature type="compositionally biased region" description="Basic and acidic residues" evidence="1">
    <location>
        <begin position="373"/>
        <end position="392"/>
    </location>
</feature>
<evidence type="ECO:0000313" key="4">
    <source>
        <dbReference type="Proteomes" id="UP000824890"/>
    </source>
</evidence>
<dbReference type="Pfam" id="PF14392">
    <property type="entry name" value="zf-CCHC_4"/>
    <property type="match status" value="1"/>
</dbReference>
<feature type="compositionally biased region" description="Basic and acidic residues" evidence="1">
    <location>
        <begin position="537"/>
        <end position="547"/>
    </location>
</feature>
<feature type="compositionally biased region" description="Acidic residues" evidence="1">
    <location>
        <begin position="416"/>
        <end position="427"/>
    </location>
</feature>
<feature type="region of interest" description="Disordered" evidence="1">
    <location>
        <begin position="244"/>
        <end position="351"/>
    </location>
</feature>
<feature type="compositionally biased region" description="Polar residues" evidence="1">
    <location>
        <begin position="449"/>
        <end position="469"/>
    </location>
</feature>
<feature type="compositionally biased region" description="Basic and acidic residues" evidence="1">
    <location>
        <begin position="436"/>
        <end position="446"/>
    </location>
</feature>
<dbReference type="InterPro" id="IPR025836">
    <property type="entry name" value="Zn_knuckle_CX2CX4HX4C"/>
</dbReference>
<feature type="compositionally biased region" description="Basic and acidic residues" evidence="1">
    <location>
        <begin position="191"/>
        <end position="229"/>
    </location>
</feature>
<organism evidence="3 4">
    <name type="scientific">Brassica napus</name>
    <name type="common">Rape</name>
    <dbReference type="NCBI Taxonomy" id="3708"/>
    <lineage>
        <taxon>Eukaryota</taxon>
        <taxon>Viridiplantae</taxon>
        <taxon>Streptophyta</taxon>
        <taxon>Embryophyta</taxon>
        <taxon>Tracheophyta</taxon>
        <taxon>Spermatophyta</taxon>
        <taxon>Magnoliopsida</taxon>
        <taxon>eudicotyledons</taxon>
        <taxon>Gunneridae</taxon>
        <taxon>Pentapetalae</taxon>
        <taxon>rosids</taxon>
        <taxon>malvids</taxon>
        <taxon>Brassicales</taxon>
        <taxon>Brassicaceae</taxon>
        <taxon>Brassiceae</taxon>
        <taxon>Brassica</taxon>
    </lineage>
</organism>
<name>A0ABQ7YNQ9_BRANA</name>